<name>A0ABT7PKM4_9BACT</name>
<proteinExistence type="predicted"/>
<gene>
    <name evidence="4" type="ORF">QTN89_16505</name>
</gene>
<evidence type="ECO:0000256" key="1">
    <source>
        <dbReference type="ARBA" id="ARBA00022670"/>
    </source>
</evidence>
<organism evidence="4 5">
    <name type="scientific">Roseiconus lacunae</name>
    <dbReference type="NCBI Taxonomy" id="2605694"/>
    <lineage>
        <taxon>Bacteria</taxon>
        <taxon>Pseudomonadati</taxon>
        <taxon>Planctomycetota</taxon>
        <taxon>Planctomycetia</taxon>
        <taxon>Pirellulales</taxon>
        <taxon>Pirellulaceae</taxon>
        <taxon>Roseiconus</taxon>
    </lineage>
</organism>
<keyword evidence="5" id="KW-1185">Reference proteome</keyword>
<comment type="caution">
    <text evidence="4">The sequence shown here is derived from an EMBL/GenBank/DDBJ whole genome shotgun (WGS) entry which is preliminary data.</text>
</comment>
<protein>
    <submittedName>
        <fullName evidence="4">Proprotein convertase P-domain-containing protein</fullName>
    </submittedName>
</protein>
<keyword evidence="1" id="KW-0645">Protease</keyword>
<dbReference type="Proteomes" id="UP001239462">
    <property type="component" value="Unassembled WGS sequence"/>
</dbReference>
<dbReference type="Gene3D" id="2.60.120.260">
    <property type="entry name" value="Galactose-binding domain-like"/>
    <property type="match status" value="1"/>
</dbReference>
<feature type="domain" description="P/Homo B" evidence="3">
    <location>
        <begin position="16"/>
        <end position="186"/>
    </location>
</feature>
<evidence type="ECO:0000313" key="4">
    <source>
        <dbReference type="EMBL" id="MDM4017052.1"/>
    </source>
</evidence>
<dbReference type="Pfam" id="PF01483">
    <property type="entry name" value="P_proprotein"/>
    <property type="match status" value="1"/>
</dbReference>
<dbReference type="EMBL" id="JASZZN010000012">
    <property type="protein sequence ID" value="MDM4017052.1"/>
    <property type="molecule type" value="Genomic_DNA"/>
</dbReference>
<keyword evidence="2" id="KW-0378">Hydrolase</keyword>
<dbReference type="RefSeq" id="WP_289164576.1">
    <property type="nucleotide sequence ID" value="NZ_JASZZN010000012.1"/>
</dbReference>
<dbReference type="InterPro" id="IPR013424">
    <property type="entry name" value="Ice-binding_C"/>
</dbReference>
<dbReference type="InterPro" id="IPR008979">
    <property type="entry name" value="Galactose-bd-like_sf"/>
</dbReference>
<dbReference type="PROSITE" id="PS51829">
    <property type="entry name" value="P_HOMO_B"/>
    <property type="match status" value="1"/>
</dbReference>
<accession>A0ABT7PKM4</accession>
<evidence type="ECO:0000313" key="5">
    <source>
        <dbReference type="Proteomes" id="UP001239462"/>
    </source>
</evidence>
<dbReference type="InterPro" id="IPR002884">
    <property type="entry name" value="P_dom"/>
</dbReference>
<dbReference type="SUPFAM" id="SSF49785">
    <property type="entry name" value="Galactose-binding domain-like"/>
    <property type="match status" value="1"/>
</dbReference>
<sequence length="211" mass="21726">MNRLLIGACAIACALTVQSQSHGDVVVANGDGFLIPDDSPAGISSVITITQNEMVSDIQVDLVGLSHSWAGDLVATLTSPSGTKADLFYQIGVGVYGDGSDFSGDYSFADGGADLDAMMAGLNGGTAAPSGLYQAATDNGNPVFLTATFAGETTAGDWILNIRDDASADTGSLDSWGLRFTSTRIAAVPEPGHASLLILTGLAVLKRRRRR</sequence>
<reference evidence="4 5" key="1">
    <citation type="submission" date="2023-06" db="EMBL/GenBank/DDBJ databases">
        <title>Roseiconus lacunae JC819 isolated from Gulf of Mannar region, Tamil Nadu.</title>
        <authorList>
            <person name="Pk S."/>
            <person name="Ch S."/>
            <person name="Ch V.R."/>
        </authorList>
    </citation>
    <scope>NUCLEOTIDE SEQUENCE [LARGE SCALE GENOMIC DNA]</scope>
    <source>
        <strain evidence="4 5">JC819</strain>
    </source>
</reference>
<evidence type="ECO:0000259" key="3">
    <source>
        <dbReference type="PROSITE" id="PS51829"/>
    </source>
</evidence>
<evidence type="ECO:0000256" key="2">
    <source>
        <dbReference type="ARBA" id="ARBA00022801"/>
    </source>
</evidence>
<dbReference type="NCBIfam" id="TIGR02595">
    <property type="entry name" value="PEP_CTERM"/>
    <property type="match status" value="1"/>
</dbReference>